<keyword evidence="2" id="KW-1185">Reference proteome</keyword>
<organism evidence="1 2">
    <name type="scientific">Lophiotrema nucula</name>
    <dbReference type="NCBI Taxonomy" id="690887"/>
    <lineage>
        <taxon>Eukaryota</taxon>
        <taxon>Fungi</taxon>
        <taxon>Dikarya</taxon>
        <taxon>Ascomycota</taxon>
        <taxon>Pezizomycotina</taxon>
        <taxon>Dothideomycetes</taxon>
        <taxon>Pleosporomycetidae</taxon>
        <taxon>Pleosporales</taxon>
        <taxon>Lophiotremataceae</taxon>
        <taxon>Lophiotrema</taxon>
    </lineage>
</organism>
<proteinExistence type="predicted"/>
<dbReference type="EMBL" id="ML977315">
    <property type="protein sequence ID" value="KAF2119632.1"/>
    <property type="molecule type" value="Genomic_DNA"/>
</dbReference>
<evidence type="ECO:0000313" key="2">
    <source>
        <dbReference type="Proteomes" id="UP000799770"/>
    </source>
</evidence>
<accession>A0A6A5ZJ97</accession>
<sequence>MPAMTRAAHRKHTSTVEVRAGENLLLRLPPELRNYVYSYTREDTPTYTTLYDLRSGPAPTTQYLGLTGVCREICKECFLAVVHPDNVLGYTSQLGINLSKASTQTSDLVVELLPLVAFAFFASRFHFIFVPGRPRYFLDNYVDDWDVFNRQQGKENTSRYICEELNKILGILRSDLIDDEFNDDLLSDGEQMPPPSPFIPVEVFSDIQLCLPMMRNAGLVGTAIADTRQELPSIAF</sequence>
<name>A0A6A5ZJ97_9PLEO</name>
<reference evidence="1" key="1">
    <citation type="journal article" date="2020" name="Stud. Mycol.">
        <title>101 Dothideomycetes genomes: a test case for predicting lifestyles and emergence of pathogens.</title>
        <authorList>
            <person name="Haridas S."/>
            <person name="Albert R."/>
            <person name="Binder M."/>
            <person name="Bloem J."/>
            <person name="Labutti K."/>
            <person name="Salamov A."/>
            <person name="Andreopoulos B."/>
            <person name="Baker S."/>
            <person name="Barry K."/>
            <person name="Bills G."/>
            <person name="Bluhm B."/>
            <person name="Cannon C."/>
            <person name="Castanera R."/>
            <person name="Culley D."/>
            <person name="Daum C."/>
            <person name="Ezra D."/>
            <person name="Gonzalez J."/>
            <person name="Henrissat B."/>
            <person name="Kuo A."/>
            <person name="Liang C."/>
            <person name="Lipzen A."/>
            <person name="Lutzoni F."/>
            <person name="Magnuson J."/>
            <person name="Mondo S."/>
            <person name="Nolan M."/>
            <person name="Ohm R."/>
            <person name="Pangilinan J."/>
            <person name="Park H.-J."/>
            <person name="Ramirez L."/>
            <person name="Alfaro M."/>
            <person name="Sun H."/>
            <person name="Tritt A."/>
            <person name="Yoshinaga Y."/>
            <person name="Zwiers L.-H."/>
            <person name="Turgeon B."/>
            <person name="Goodwin S."/>
            <person name="Spatafora J."/>
            <person name="Crous P."/>
            <person name="Grigoriev I."/>
        </authorList>
    </citation>
    <scope>NUCLEOTIDE SEQUENCE</scope>
    <source>
        <strain evidence="1">CBS 627.86</strain>
    </source>
</reference>
<protein>
    <submittedName>
        <fullName evidence="1">Uncharacterized protein</fullName>
    </submittedName>
</protein>
<evidence type="ECO:0000313" key="1">
    <source>
        <dbReference type="EMBL" id="KAF2119632.1"/>
    </source>
</evidence>
<gene>
    <name evidence="1" type="ORF">BDV96DRAFT_642648</name>
</gene>
<dbReference type="Proteomes" id="UP000799770">
    <property type="component" value="Unassembled WGS sequence"/>
</dbReference>
<dbReference type="AlphaFoldDB" id="A0A6A5ZJ97"/>